<dbReference type="PANTHER" id="PTHR19288:SF95">
    <property type="entry name" value="D-GLYCEROL 3-PHOSPHATE PHOSPHATASE"/>
    <property type="match status" value="1"/>
</dbReference>
<keyword evidence="3" id="KW-0378">Hydrolase</keyword>
<dbReference type="Pfam" id="PF13344">
    <property type="entry name" value="Hydrolase_6"/>
    <property type="match status" value="1"/>
</dbReference>
<dbReference type="InterPro" id="IPR023214">
    <property type="entry name" value="HAD_sf"/>
</dbReference>
<evidence type="ECO:0000259" key="2">
    <source>
        <dbReference type="Pfam" id="PF18407"/>
    </source>
</evidence>
<gene>
    <name evidence="3" type="ORF">ACFP2T_46515</name>
</gene>
<accession>A0ABW1KSC2</accession>
<dbReference type="GO" id="GO:0016787">
    <property type="term" value="F:hydrolase activity"/>
    <property type="evidence" value="ECO:0007669"/>
    <property type="project" value="UniProtKB-KW"/>
</dbReference>
<dbReference type="InterPro" id="IPR041065">
    <property type="entry name" value="GNAT-like"/>
</dbReference>
<dbReference type="Gene3D" id="3.40.50.1000">
    <property type="entry name" value="HAD superfamily/HAD-like"/>
    <property type="match status" value="2"/>
</dbReference>
<evidence type="ECO:0000256" key="1">
    <source>
        <dbReference type="SAM" id="MobiDB-lite"/>
    </source>
</evidence>
<feature type="region of interest" description="Disordered" evidence="1">
    <location>
        <begin position="278"/>
        <end position="302"/>
    </location>
</feature>
<keyword evidence="4" id="KW-1185">Reference proteome</keyword>
<name>A0ABW1KSC2_9ACTN</name>
<dbReference type="Pfam" id="PF13242">
    <property type="entry name" value="Hydrolase_like"/>
    <property type="match status" value="1"/>
</dbReference>
<dbReference type="Proteomes" id="UP001596203">
    <property type="component" value="Unassembled WGS sequence"/>
</dbReference>
<feature type="region of interest" description="Disordered" evidence="1">
    <location>
        <begin position="344"/>
        <end position="364"/>
    </location>
</feature>
<reference evidence="4" key="1">
    <citation type="journal article" date="2019" name="Int. J. Syst. Evol. Microbiol.">
        <title>The Global Catalogue of Microorganisms (GCM) 10K type strain sequencing project: providing services to taxonomists for standard genome sequencing and annotation.</title>
        <authorList>
            <consortium name="The Broad Institute Genomics Platform"/>
            <consortium name="The Broad Institute Genome Sequencing Center for Infectious Disease"/>
            <person name="Wu L."/>
            <person name="Ma J."/>
        </authorList>
    </citation>
    <scope>NUCLEOTIDE SEQUENCE [LARGE SCALE GENOMIC DNA]</scope>
    <source>
        <strain evidence="4">ZS-35-S2</strain>
    </source>
</reference>
<dbReference type="NCBIfam" id="TIGR01460">
    <property type="entry name" value="HAD-SF-IIA"/>
    <property type="match status" value="1"/>
</dbReference>
<protein>
    <submittedName>
        <fullName evidence="3">HAD-IIA family hydrolase</fullName>
    </submittedName>
</protein>
<dbReference type="SUPFAM" id="SSF56784">
    <property type="entry name" value="HAD-like"/>
    <property type="match status" value="1"/>
</dbReference>
<evidence type="ECO:0000313" key="3">
    <source>
        <dbReference type="EMBL" id="MFC6023598.1"/>
    </source>
</evidence>
<dbReference type="EMBL" id="JBHSPR010000098">
    <property type="protein sequence ID" value="MFC6023598.1"/>
    <property type="molecule type" value="Genomic_DNA"/>
</dbReference>
<proteinExistence type="predicted"/>
<dbReference type="PANTHER" id="PTHR19288">
    <property type="entry name" value="4-NITROPHENYLPHOSPHATASE-RELATED"/>
    <property type="match status" value="1"/>
</dbReference>
<evidence type="ECO:0000313" key="4">
    <source>
        <dbReference type="Proteomes" id="UP001596203"/>
    </source>
</evidence>
<sequence length="364" mass="36981">MTVPSPGSRLVDAYDLVIFDLDGVIYLVDRPIETAVAAVGRLHAEGKPLAYATNNASRRAAEVAALLSGMGLAVRPDEVLTSAAAAAGLLANRFPADSPVLVVGAEALRAEVRAVGLRPVTRLEDGPVAVVQGYAPEIGWADLAEAALAVRAGAEWFATNTDRTLPTARGPVPGNGSLVAVLRTALEREPDVVVGKPAPALFTAAARQAGATRPLAVGDRLDTDIEGAVRAGLDSLLVLTGVTRPAELLHAAVSERPTYVANDLGGLFDPAQVVHLPSHVTGEPGPTASGSTTGGFTASGPTTPAASGWQVVADGATALLTGSGSSLEALGALCAVSWSGQPISTVEPESDSARSALRDLDLLH</sequence>
<dbReference type="InterPro" id="IPR036412">
    <property type="entry name" value="HAD-like_sf"/>
</dbReference>
<dbReference type="InterPro" id="IPR006357">
    <property type="entry name" value="HAD-SF_hydro_IIA"/>
</dbReference>
<dbReference type="Pfam" id="PF18407">
    <property type="entry name" value="GNAT_like"/>
    <property type="match status" value="1"/>
</dbReference>
<comment type="caution">
    <text evidence="3">The sequence shown here is derived from an EMBL/GenBank/DDBJ whole genome shotgun (WGS) entry which is preliminary data.</text>
</comment>
<feature type="compositionally biased region" description="Low complexity" evidence="1">
    <location>
        <begin position="281"/>
        <end position="302"/>
    </location>
</feature>
<dbReference type="RefSeq" id="WP_377434103.1">
    <property type="nucleotide sequence ID" value="NZ_JBHSPR010000098.1"/>
</dbReference>
<organism evidence="3 4">
    <name type="scientific">Plantactinospora solaniradicis</name>
    <dbReference type="NCBI Taxonomy" id="1723736"/>
    <lineage>
        <taxon>Bacteria</taxon>
        <taxon>Bacillati</taxon>
        <taxon>Actinomycetota</taxon>
        <taxon>Actinomycetes</taxon>
        <taxon>Micromonosporales</taxon>
        <taxon>Micromonosporaceae</taxon>
        <taxon>Plantactinospora</taxon>
    </lineage>
</organism>
<feature type="domain" description="GCN5-related N-acetyltransferase-like" evidence="2">
    <location>
        <begin position="308"/>
        <end position="362"/>
    </location>
</feature>